<keyword evidence="3" id="KW-1185">Reference proteome</keyword>
<proteinExistence type="predicted"/>
<feature type="region of interest" description="Disordered" evidence="1">
    <location>
        <begin position="39"/>
        <end position="62"/>
    </location>
</feature>
<reference evidence="2 3" key="1">
    <citation type="submission" date="2016-10" db="EMBL/GenBank/DDBJ databases">
        <authorList>
            <person name="de Groot N.N."/>
        </authorList>
    </citation>
    <scope>NUCLEOTIDE SEQUENCE [LARGE SCALE GENOMIC DNA]</scope>
    <source>
        <strain evidence="2 3">DSM 19981</strain>
    </source>
</reference>
<accession>A0A1I4BWG2</accession>
<evidence type="ECO:0000256" key="1">
    <source>
        <dbReference type="SAM" id="MobiDB-lite"/>
    </source>
</evidence>
<dbReference type="RefSeq" id="WP_092961038.1">
    <property type="nucleotide sequence ID" value="NZ_FOSQ01000006.1"/>
</dbReference>
<dbReference type="EMBL" id="FOSQ01000006">
    <property type="protein sequence ID" value="SFK72995.1"/>
    <property type="molecule type" value="Genomic_DNA"/>
</dbReference>
<name>A0A1I4BWG2_9PROT</name>
<dbReference type="AlphaFoldDB" id="A0A1I4BWG2"/>
<evidence type="ECO:0000313" key="3">
    <source>
        <dbReference type="Proteomes" id="UP000199473"/>
    </source>
</evidence>
<gene>
    <name evidence="2" type="ORF">SAMN02745775_106198</name>
</gene>
<feature type="compositionally biased region" description="Basic and acidic residues" evidence="1">
    <location>
        <begin position="43"/>
        <end position="62"/>
    </location>
</feature>
<organism evidence="2 3">
    <name type="scientific">Falsiroseomonas stagni DSM 19981</name>
    <dbReference type="NCBI Taxonomy" id="1123062"/>
    <lineage>
        <taxon>Bacteria</taxon>
        <taxon>Pseudomonadati</taxon>
        <taxon>Pseudomonadota</taxon>
        <taxon>Alphaproteobacteria</taxon>
        <taxon>Acetobacterales</taxon>
        <taxon>Roseomonadaceae</taxon>
        <taxon>Falsiroseomonas</taxon>
    </lineage>
</organism>
<evidence type="ECO:0000313" key="2">
    <source>
        <dbReference type="EMBL" id="SFK72995.1"/>
    </source>
</evidence>
<dbReference type="Proteomes" id="UP000199473">
    <property type="component" value="Unassembled WGS sequence"/>
</dbReference>
<protein>
    <submittedName>
        <fullName evidence="2">Uncharacterized protein</fullName>
    </submittedName>
</protein>
<sequence>MRNDQGRHRPVTDQSLTESRIAWLGPVEAARQQALLRVNGGVKADRRDGDRRRGDRREQASR</sequence>